<name>A0ABS0TA32_9STAP</name>
<evidence type="ECO:0000256" key="9">
    <source>
        <dbReference type="SAM" id="MobiDB-lite"/>
    </source>
</evidence>
<dbReference type="Pfam" id="PF13614">
    <property type="entry name" value="AAA_31"/>
    <property type="match status" value="1"/>
</dbReference>
<comment type="caution">
    <text evidence="11">The sequence shown here is derived from an EMBL/GenBank/DDBJ whole genome shotgun (WGS) entry which is preliminary data.</text>
</comment>
<accession>A0ABS0TA32</accession>
<keyword evidence="5" id="KW-0418">Kinase</keyword>
<sequence length="232" mass="25426">MGQTNEGQTSPQLIAHDKPKSPVSEKFRGIRSNITFAGIDEPIQSVVITSALPDTGKSTVTANLAVTYAQAGYKTLIVDGDMRKPNQHYIFNIPNHSGLSSLLVHKGHYEDAIKSTDIEGLDILTSGPIPPNPSELIATKSFQQLYEVLLNVYDFIIIDTPPVNSVTDAQLLARIVGNALIVINAEHNKRNEIIKGKKELEKTDVNILGVILNKVKAHKDSSYYAYYGEDAK</sequence>
<evidence type="ECO:0000256" key="6">
    <source>
        <dbReference type="ARBA" id="ARBA00022840"/>
    </source>
</evidence>
<proteinExistence type="inferred from homology"/>
<evidence type="ECO:0000256" key="8">
    <source>
        <dbReference type="ARBA" id="ARBA00051245"/>
    </source>
</evidence>
<dbReference type="InterPro" id="IPR027417">
    <property type="entry name" value="P-loop_NTPase"/>
</dbReference>
<feature type="region of interest" description="Disordered" evidence="9">
    <location>
        <begin position="1"/>
        <end position="23"/>
    </location>
</feature>
<comment type="catalytic activity">
    <reaction evidence="8">
        <text>L-tyrosyl-[protein] + ATP = O-phospho-L-tyrosyl-[protein] + ADP + H(+)</text>
        <dbReference type="Rhea" id="RHEA:10596"/>
        <dbReference type="Rhea" id="RHEA-COMP:10136"/>
        <dbReference type="Rhea" id="RHEA-COMP:20101"/>
        <dbReference type="ChEBI" id="CHEBI:15378"/>
        <dbReference type="ChEBI" id="CHEBI:30616"/>
        <dbReference type="ChEBI" id="CHEBI:46858"/>
        <dbReference type="ChEBI" id="CHEBI:61978"/>
        <dbReference type="ChEBI" id="CHEBI:456216"/>
        <dbReference type="EC" id="2.7.10.2"/>
    </reaction>
</comment>
<keyword evidence="7" id="KW-0829">Tyrosine-protein kinase</keyword>
<dbReference type="EC" id="2.7.10.2" evidence="2"/>
<evidence type="ECO:0000313" key="11">
    <source>
        <dbReference type="EMBL" id="MBI5975594.1"/>
    </source>
</evidence>
<reference evidence="11 12" key="1">
    <citation type="submission" date="2020-04" db="EMBL/GenBank/DDBJ databases">
        <title>Staphylococcus species from domestic dog.</title>
        <authorList>
            <person name="Paterson G.K."/>
        </authorList>
    </citation>
    <scope>NUCLEOTIDE SEQUENCE [LARGE SCALE GENOMIC DNA]</scope>
    <source>
        <strain evidence="11 12">H16/1A</strain>
    </source>
</reference>
<evidence type="ECO:0000256" key="2">
    <source>
        <dbReference type="ARBA" id="ARBA00011903"/>
    </source>
</evidence>
<feature type="domain" description="AAA" evidence="10">
    <location>
        <begin position="55"/>
        <end position="184"/>
    </location>
</feature>
<keyword evidence="6" id="KW-0067">ATP-binding</keyword>
<evidence type="ECO:0000256" key="3">
    <source>
        <dbReference type="ARBA" id="ARBA00022679"/>
    </source>
</evidence>
<gene>
    <name evidence="11" type="ORF">HHH54_08290</name>
</gene>
<dbReference type="RefSeq" id="WP_198618369.1">
    <property type="nucleotide sequence ID" value="NZ_JABANU010000020.1"/>
</dbReference>
<dbReference type="GO" id="GO:0004715">
    <property type="term" value="F:non-membrane spanning protein tyrosine kinase activity"/>
    <property type="evidence" value="ECO:0007669"/>
    <property type="project" value="UniProtKB-EC"/>
</dbReference>
<dbReference type="InterPro" id="IPR005702">
    <property type="entry name" value="Wzc-like_C"/>
</dbReference>
<dbReference type="PANTHER" id="PTHR32309">
    <property type="entry name" value="TYROSINE-PROTEIN KINASE"/>
    <property type="match status" value="1"/>
</dbReference>
<evidence type="ECO:0000259" key="10">
    <source>
        <dbReference type="Pfam" id="PF13614"/>
    </source>
</evidence>
<dbReference type="NCBIfam" id="TIGR01007">
    <property type="entry name" value="eps_fam"/>
    <property type="match status" value="1"/>
</dbReference>
<dbReference type="EMBL" id="JABANU010000020">
    <property type="protein sequence ID" value="MBI5975594.1"/>
    <property type="molecule type" value="Genomic_DNA"/>
</dbReference>
<keyword evidence="4" id="KW-0547">Nucleotide-binding</keyword>
<protein>
    <recommendedName>
        <fullName evidence="2">non-specific protein-tyrosine kinase</fullName>
        <ecNumber evidence="2">2.7.10.2</ecNumber>
    </recommendedName>
</protein>
<dbReference type="PANTHER" id="PTHR32309:SF13">
    <property type="entry name" value="FERRIC ENTEROBACTIN TRANSPORT PROTEIN FEPE"/>
    <property type="match status" value="1"/>
</dbReference>
<evidence type="ECO:0000256" key="1">
    <source>
        <dbReference type="ARBA" id="ARBA00007316"/>
    </source>
</evidence>
<keyword evidence="12" id="KW-1185">Reference proteome</keyword>
<dbReference type="Gene3D" id="3.40.50.300">
    <property type="entry name" value="P-loop containing nucleotide triphosphate hydrolases"/>
    <property type="match status" value="1"/>
</dbReference>
<dbReference type="InterPro" id="IPR025669">
    <property type="entry name" value="AAA_dom"/>
</dbReference>
<organism evidence="11 12">
    <name type="scientific">Staphylococcus canis</name>
    <dbReference type="NCBI Taxonomy" id="2724942"/>
    <lineage>
        <taxon>Bacteria</taxon>
        <taxon>Bacillati</taxon>
        <taxon>Bacillota</taxon>
        <taxon>Bacilli</taxon>
        <taxon>Bacillales</taxon>
        <taxon>Staphylococcaceae</taxon>
        <taxon>Staphylococcus</taxon>
    </lineage>
</organism>
<evidence type="ECO:0000256" key="5">
    <source>
        <dbReference type="ARBA" id="ARBA00022777"/>
    </source>
</evidence>
<keyword evidence="3 11" id="KW-0808">Transferase</keyword>
<comment type="similarity">
    <text evidence="1">Belongs to the CpsD/CapB family.</text>
</comment>
<dbReference type="Proteomes" id="UP000751852">
    <property type="component" value="Unassembled WGS sequence"/>
</dbReference>
<evidence type="ECO:0000256" key="7">
    <source>
        <dbReference type="ARBA" id="ARBA00023137"/>
    </source>
</evidence>
<dbReference type="InterPro" id="IPR050445">
    <property type="entry name" value="Bact_polysacc_biosynth/exp"/>
</dbReference>
<dbReference type="SUPFAM" id="SSF52540">
    <property type="entry name" value="P-loop containing nucleoside triphosphate hydrolases"/>
    <property type="match status" value="1"/>
</dbReference>
<evidence type="ECO:0000256" key="4">
    <source>
        <dbReference type="ARBA" id="ARBA00022741"/>
    </source>
</evidence>
<dbReference type="CDD" id="cd05387">
    <property type="entry name" value="BY-kinase"/>
    <property type="match status" value="1"/>
</dbReference>
<evidence type="ECO:0000313" key="12">
    <source>
        <dbReference type="Proteomes" id="UP000751852"/>
    </source>
</evidence>
<feature type="compositionally biased region" description="Polar residues" evidence="9">
    <location>
        <begin position="1"/>
        <end position="12"/>
    </location>
</feature>